<evidence type="ECO:0000256" key="2">
    <source>
        <dbReference type="ARBA" id="ARBA00005898"/>
    </source>
</evidence>
<dbReference type="RefSeq" id="WP_131920049.1">
    <property type="nucleotide sequence ID" value="NZ_JAOQNU010000023.1"/>
</dbReference>
<comment type="cofactor">
    <cofactor evidence="15">
        <name>Mg(2+)</name>
        <dbReference type="ChEBI" id="CHEBI:18420"/>
    </cofactor>
</comment>
<evidence type="ECO:0000313" key="20">
    <source>
        <dbReference type="EMBL" id="TCP62136.1"/>
    </source>
</evidence>
<evidence type="ECO:0000256" key="4">
    <source>
        <dbReference type="ARBA" id="ARBA00022960"/>
    </source>
</evidence>
<dbReference type="Gene3D" id="3.40.1190.10">
    <property type="entry name" value="Mur-like, catalytic domain"/>
    <property type="match status" value="1"/>
</dbReference>
<keyword evidence="15" id="KW-0460">Magnesium</keyword>
<evidence type="ECO:0000256" key="7">
    <source>
        <dbReference type="ARBA" id="ARBA00023316"/>
    </source>
</evidence>
<feature type="binding site" evidence="15">
    <location>
        <position position="32"/>
    </location>
    <ligand>
        <name>UDP-N-acetyl-alpha-D-muramoyl-L-alanyl-D-glutamate</name>
        <dbReference type="ChEBI" id="CHEBI:83900"/>
    </ligand>
</feature>
<evidence type="ECO:0000259" key="17">
    <source>
        <dbReference type="Pfam" id="PF01225"/>
    </source>
</evidence>
<comment type="caution">
    <text evidence="15">Lacks conserved residue(s) required for the propagation of feature annotation.</text>
</comment>
<dbReference type="UniPathway" id="UPA00219"/>
<protein>
    <recommendedName>
        <fullName evidence="11 15">UDP-N-acetylmuramoyl-L-alanyl-D-glutamate--2,6-diaminopimelate ligase</fullName>
        <ecNumber evidence="10 15">6.3.2.13</ecNumber>
    </recommendedName>
    <alternativeName>
        <fullName evidence="12 15">Meso-A2pm-adding enzyme</fullName>
    </alternativeName>
    <alternativeName>
        <fullName evidence="13 15">Meso-diaminopimelate-adding enzyme</fullName>
    </alternativeName>
    <alternativeName>
        <fullName evidence="14 15">UDP-MurNAc-L-Ala-D-Glu:meso-diaminopimelate ligase</fullName>
    </alternativeName>
    <alternativeName>
        <fullName evidence="15">UDP-MurNAc-tripeptide synthetase</fullName>
    </alternativeName>
    <alternativeName>
        <fullName evidence="15">UDP-N-acetylmuramyl-tripeptide synthetase</fullName>
    </alternativeName>
</protein>
<evidence type="ECO:0000256" key="14">
    <source>
        <dbReference type="ARBA" id="ARBA00081560"/>
    </source>
</evidence>
<name>A0A4V2SWF8_9FIRM</name>
<dbReference type="InterPro" id="IPR035911">
    <property type="entry name" value="MurE/MurF_N"/>
</dbReference>
<dbReference type="GO" id="GO:0005524">
    <property type="term" value="F:ATP binding"/>
    <property type="evidence" value="ECO:0007669"/>
    <property type="project" value="UniProtKB-UniRule"/>
</dbReference>
<keyword evidence="6 15" id="KW-0131">Cell cycle</keyword>
<dbReference type="GO" id="GO:0000287">
    <property type="term" value="F:magnesium ion binding"/>
    <property type="evidence" value="ECO:0007669"/>
    <property type="project" value="UniProtKB-UniRule"/>
</dbReference>
<feature type="domain" description="Mur ligase N-terminal catalytic" evidence="17">
    <location>
        <begin position="24"/>
        <end position="95"/>
    </location>
</feature>
<dbReference type="PANTHER" id="PTHR23135">
    <property type="entry name" value="MUR LIGASE FAMILY MEMBER"/>
    <property type="match status" value="1"/>
</dbReference>
<proteinExistence type="inferred from homology"/>
<dbReference type="FunFam" id="3.90.190.20:FF:000006">
    <property type="entry name" value="UDP-N-acetylmuramoyl-L-alanyl-D-glutamate--2,6-diaminopimelate ligase"/>
    <property type="match status" value="1"/>
</dbReference>
<feature type="binding site" evidence="15">
    <location>
        <begin position="152"/>
        <end position="153"/>
    </location>
    <ligand>
        <name>UDP-N-acetyl-alpha-D-muramoyl-L-alanyl-D-glutamate</name>
        <dbReference type="ChEBI" id="CHEBI:83900"/>
    </ligand>
</feature>
<feature type="domain" description="Mur ligase C-terminal" evidence="18">
    <location>
        <begin position="333"/>
        <end position="461"/>
    </location>
</feature>
<dbReference type="GO" id="GO:0071555">
    <property type="term" value="P:cell wall organization"/>
    <property type="evidence" value="ECO:0007669"/>
    <property type="project" value="UniProtKB-KW"/>
</dbReference>
<keyword evidence="15" id="KW-0547">Nucleotide-binding</keyword>
<dbReference type="InterPro" id="IPR036565">
    <property type="entry name" value="Mur-like_cat_sf"/>
</dbReference>
<dbReference type="InterPro" id="IPR036615">
    <property type="entry name" value="Mur_ligase_C_dom_sf"/>
</dbReference>
<evidence type="ECO:0000256" key="12">
    <source>
        <dbReference type="ARBA" id="ARBA00075482"/>
    </source>
</evidence>
<feature type="short sequence motif" description="Meso-diaminopimelate recognition motif" evidence="15">
    <location>
        <begin position="406"/>
        <end position="409"/>
    </location>
</feature>
<dbReference type="Gene3D" id="3.40.1390.10">
    <property type="entry name" value="MurE/MurF, N-terminal domain"/>
    <property type="match status" value="1"/>
</dbReference>
<dbReference type="NCBIfam" id="NF001124">
    <property type="entry name" value="PRK00139.1-2"/>
    <property type="match status" value="1"/>
</dbReference>
<dbReference type="HAMAP" id="MF_00208">
    <property type="entry name" value="MurE"/>
    <property type="match status" value="1"/>
</dbReference>
<dbReference type="InterPro" id="IPR000713">
    <property type="entry name" value="Mur_ligase_N"/>
</dbReference>
<comment type="pathway">
    <text evidence="1 15 16">Cell wall biogenesis; peptidoglycan biosynthesis.</text>
</comment>
<feature type="binding site" evidence="15">
    <location>
        <begin position="47"/>
        <end position="49"/>
    </location>
    <ligand>
        <name>UDP-N-acetyl-alpha-D-muramoyl-L-alanyl-D-glutamate</name>
        <dbReference type="ChEBI" id="CHEBI:83900"/>
    </ligand>
</feature>
<feature type="modified residue" description="N6-carboxylysine" evidence="15">
    <location>
        <position position="219"/>
    </location>
</feature>
<dbReference type="EMBL" id="SLXT01000023">
    <property type="protein sequence ID" value="TCP62136.1"/>
    <property type="molecule type" value="Genomic_DNA"/>
</dbReference>
<keyword evidence="15" id="KW-0963">Cytoplasm</keyword>
<feature type="binding site" evidence="15">
    <location>
        <position position="463"/>
    </location>
    <ligand>
        <name>meso-2,6-diaminopimelate</name>
        <dbReference type="ChEBI" id="CHEBI:57791"/>
    </ligand>
</feature>
<organism evidence="20 21">
    <name type="scientific">Heliophilum fasciatum</name>
    <dbReference type="NCBI Taxonomy" id="35700"/>
    <lineage>
        <taxon>Bacteria</taxon>
        <taxon>Bacillati</taxon>
        <taxon>Bacillota</taxon>
        <taxon>Clostridia</taxon>
        <taxon>Eubacteriales</taxon>
        <taxon>Heliobacteriaceae</taxon>
        <taxon>Heliophilum</taxon>
    </lineage>
</organism>
<evidence type="ECO:0000256" key="8">
    <source>
        <dbReference type="ARBA" id="ARBA00050251"/>
    </source>
</evidence>
<comment type="catalytic activity">
    <reaction evidence="8 15">
        <text>UDP-N-acetyl-alpha-D-muramoyl-L-alanyl-D-glutamate + meso-2,6-diaminopimelate + ATP = UDP-N-acetyl-alpha-D-muramoyl-L-alanyl-gamma-D-glutamyl-meso-2,6-diaminopimelate + ADP + phosphate + H(+)</text>
        <dbReference type="Rhea" id="RHEA:23676"/>
        <dbReference type="ChEBI" id="CHEBI:15378"/>
        <dbReference type="ChEBI" id="CHEBI:30616"/>
        <dbReference type="ChEBI" id="CHEBI:43474"/>
        <dbReference type="ChEBI" id="CHEBI:57791"/>
        <dbReference type="ChEBI" id="CHEBI:83900"/>
        <dbReference type="ChEBI" id="CHEBI:83905"/>
        <dbReference type="ChEBI" id="CHEBI:456216"/>
        <dbReference type="EC" id="6.3.2.13"/>
    </reaction>
</comment>
<evidence type="ECO:0000256" key="5">
    <source>
        <dbReference type="ARBA" id="ARBA00022984"/>
    </source>
</evidence>
<keyword evidence="4 15" id="KW-0133">Cell shape</keyword>
<feature type="binding site" evidence="15">
    <location>
        <position position="187"/>
    </location>
    <ligand>
        <name>UDP-N-acetyl-alpha-D-muramoyl-L-alanyl-D-glutamate</name>
        <dbReference type="ChEBI" id="CHEBI:83900"/>
    </ligand>
</feature>
<evidence type="ECO:0000256" key="10">
    <source>
        <dbReference type="ARBA" id="ARBA00066633"/>
    </source>
</evidence>
<keyword evidence="21" id="KW-1185">Reference proteome</keyword>
<sequence length="492" mass="52620">MKLEEILAEVPVQSWSQNGQPAMEIAGLAYDSRQVAPGFLFFCVPGHQADGHNFAQQAVAKGAAALVVERFLPLDVPQILVDSARSALAQAASCFYGHPSRHLWMIGVTGTNGKTTTTHLIEAVLRRHGKKVGLIGTIGNRLGDQVWPAAHTTPESLDLQALLATMRAAGADAVVMEVSSHALELGRVAGVDFDVAVFTNLTQDHLDFHHTLENYRQAKGRLFQQLSAGNNAKFAVINADDPEASYFINTSAVQVLTYGSAQAADVHGRDVEVTPRGAACQVDYPGGTATLQLALTGHFNIANALAAFTVGVASGVPSETMVAALAQVRGVPGRFEPVGGNQPFSVIVDYAHTPDGLENVLKTARAITAGRIITVFGCGGDRDRTKRPLMGREVARWSDWAMVTSDNPRTEAPLAIIDDILPGVRSVEGVQYRVEPDRRQAIAMALQEAQAGDLVLIAGKGHETYQIIGREVHDFDDRQVAQSELAKLGYGP</sequence>
<keyword evidence="5 15" id="KW-0573">Peptidoglycan synthesis</keyword>
<dbReference type="GO" id="GO:0005737">
    <property type="term" value="C:cytoplasm"/>
    <property type="evidence" value="ECO:0007669"/>
    <property type="project" value="UniProtKB-SubCell"/>
</dbReference>
<feature type="domain" description="Mur ligase central" evidence="19">
    <location>
        <begin position="108"/>
        <end position="310"/>
    </location>
</feature>
<evidence type="ECO:0000256" key="9">
    <source>
        <dbReference type="ARBA" id="ARBA00056782"/>
    </source>
</evidence>
<dbReference type="PANTHER" id="PTHR23135:SF4">
    <property type="entry name" value="UDP-N-ACETYLMURAMOYL-L-ALANYL-D-GLUTAMATE--2,6-DIAMINOPIMELATE LIGASE MURE HOMOLOG, CHLOROPLASTIC"/>
    <property type="match status" value="1"/>
</dbReference>
<dbReference type="GO" id="GO:0009252">
    <property type="term" value="P:peptidoglycan biosynthetic process"/>
    <property type="evidence" value="ECO:0007669"/>
    <property type="project" value="UniProtKB-UniRule"/>
</dbReference>
<dbReference type="SUPFAM" id="SSF53244">
    <property type="entry name" value="MurD-like peptide ligases, peptide-binding domain"/>
    <property type="match status" value="1"/>
</dbReference>
<dbReference type="Pfam" id="PF01225">
    <property type="entry name" value="Mur_ligase"/>
    <property type="match status" value="1"/>
</dbReference>
<evidence type="ECO:0000256" key="11">
    <source>
        <dbReference type="ARBA" id="ARBA00072883"/>
    </source>
</evidence>
<evidence type="ECO:0000259" key="19">
    <source>
        <dbReference type="Pfam" id="PF08245"/>
    </source>
</evidence>
<evidence type="ECO:0000256" key="13">
    <source>
        <dbReference type="ARBA" id="ARBA00076158"/>
    </source>
</evidence>
<dbReference type="EC" id="6.3.2.13" evidence="10 15"/>
<feature type="binding site" evidence="15">
    <location>
        <position position="459"/>
    </location>
    <ligand>
        <name>meso-2,6-diaminopimelate</name>
        <dbReference type="ChEBI" id="CHEBI:57791"/>
    </ligand>
</feature>
<evidence type="ECO:0000256" key="16">
    <source>
        <dbReference type="RuleBase" id="RU004135"/>
    </source>
</evidence>
<dbReference type="InterPro" id="IPR005761">
    <property type="entry name" value="UDP-N-AcMur-Glu-dNH2Pim_ligase"/>
</dbReference>
<dbReference type="OrthoDB" id="9800958at2"/>
<evidence type="ECO:0000256" key="15">
    <source>
        <dbReference type="HAMAP-Rule" id="MF_00208"/>
    </source>
</evidence>
<dbReference type="GO" id="GO:0008765">
    <property type="term" value="F:UDP-N-acetylmuramoylalanyl-D-glutamate-2,6-diaminopimelate ligase activity"/>
    <property type="evidence" value="ECO:0007669"/>
    <property type="project" value="UniProtKB-UniRule"/>
</dbReference>
<dbReference type="Pfam" id="PF02875">
    <property type="entry name" value="Mur_ligase_C"/>
    <property type="match status" value="1"/>
</dbReference>
<dbReference type="InterPro" id="IPR013221">
    <property type="entry name" value="Mur_ligase_cen"/>
</dbReference>
<dbReference type="InterPro" id="IPR004101">
    <property type="entry name" value="Mur_ligase_C"/>
</dbReference>
<comment type="caution">
    <text evidence="20">The sequence shown here is derived from an EMBL/GenBank/DDBJ whole genome shotgun (WGS) entry which is preliminary data.</text>
</comment>
<keyword evidence="3 15" id="KW-0132">Cell division</keyword>
<dbReference type="NCBIfam" id="TIGR01085">
    <property type="entry name" value="murE"/>
    <property type="match status" value="1"/>
</dbReference>
<keyword evidence="7 15" id="KW-0961">Cell wall biogenesis/degradation</keyword>
<evidence type="ECO:0000259" key="18">
    <source>
        <dbReference type="Pfam" id="PF02875"/>
    </source>
</evidence>
<dbReference type="AlphaFoldDB" id="A0A4V2SWF8"/>
<dbReference type="Proteomes" id="UP000294813">
    <property type="component" value="Unassembled WGS sequence"/>
</dbReference>
<comment type="function">
    <text evidence="9 15">Catalyzes the addition of meso-diaminopimelic acid to the nucleotide precursor UDP-N-acetylmuramoyl-L-alanyl-D-glutamate (UMAG) in the biosynthesis of bacterial cell-wall peptidoglycan.</text>
</comment>
<dbReference type="Pfam" id="PF08245">
    <property type="entry name" value="Mur_ligase_M"/>
    <property type="match status" value="1"/>
</dbReference>
<comment type="subcellular location">
    <subcellularLocation>
        <location evidence="15 16">Cytoplasm</location>
    </subcellularLocation>
</comment>
<dbReference type="NCBIfam" id="NF001126">
    <property type="entry name" value="PRK00139.1-4"/>
    <property type="match status" value="1"/>
</dbReference>
<comment type="similarity">
    <text evidence="2 15">Belongs to the MurCDEF family. MurE subfamily.</text>
</comment>
<keyword evidence="15" id="KW-0067">ATP-binding</keyword>
<comment type="PTM">
    <text evidence="15">Carboxylation is probably crucial for Mg(2+) binding and, consequently, for the gamma-phosphate positioning of ATP.</text>
</comment>
<dbReference type="GO" id="GO:0008360">
    <property type="term" value="P:regulation of cell shape"/>
    <property type="evidence" value="ECO:0007669"/>
    <property type="project" value="UniProtKB-KW"/>
</dbReference>
<reference evidence="20 21" key="1">
    <citation type="submission" date="2019-03" db="EMBL/GenBank/DDBJ databases">
        <title>Genomic Encyclopedia of Type Strains, Phase IV (KMG-IV): sequencing the most valuable type-strain genomes for metagenomic binning, comparative biology and taxonomic classification.</title>
        <authorList>
            <person name="Goeker M."/>
        </authorList>
    </citation>
    <scope>NUCLEOTIDE SEQUENCE [LARGE SCALE GENOMIC DNA]</scope>
    <source>
        <strain evidence="20 21">DSM 11170</strain>
    </source>
</reference>
<dbReference type="SUPFAM" id="SSF63418">
    <property type="entry name" value="MurE/MurF N-terminal domain"/>
    <property type="match status" value="1"/>
</dbReference>
<evidence type="ECO:0000256" key="1">
    <source>
        <dbReference type="ARBA" id="ARBA00004752"/>
    </source>
</evidence>
<gene>
    <name evidence="15" type="primary">murE</name>
    <name evidence="20" type="ORF">EDD73_12343</name>
</gene>
<dbReference type="Gene3D" id="3.90.190.20">
    <property type="entry name" value="Mur ligase, C-terminal domain"/>
    <property type="match status" value="1"/>
</dbReference>
<feature type="binding site" evidence="15">
    <location>
        <position position="179"/>
    </location>
    <ligand>
        <name>UDP-N-acetyl-alpha-D-muramoyl-L-alanyl-D-glutamate</name>
        <dbReference type="ChEBI" id="CHEBI:83900"/>
    </ligand>
</feature>
<evidence type="ECO:0000256" key="3">
    <source>
        <dbReference type="ARBA" id="ARBA00022618"/>
    </source>
</evidence>
<feature type="binding site" evidence="15">
    <location>
        <begin position="110"/>
        <end position="116"/>
    </location>
    <ligand>
        <name>ATP</name>
        <dbReference type="ChEBI" id="CHEBI:30616"/>
    </ligand>
</feature>
<dbReference type="GO" id="GO:0051301">
    <property type="term" value="P:cell division"/>
    <property type="evidence" value="ECO:0007669"/>
    <property type="project" value="UniProtKB-KW"/>
</dbReference>
<keyword evidence="15 20" id="KW-0436">Ligase</keyword>
<evidence type="ECO:0000313" key="21">
    <source>
        <dbReference type="Proteomes" id="UP000294813"/>
    </source>
</evidence>
<evidence type="ECO:0000256" key="6">
    <source>
        <dbReference type="ARBA" id="ARBA00023306"/>
    </source>
</evidence>
<accession>A0A4V2SWF8</accession>
<dbReference type="SUPFAM" id="SSF53623">
    <property type="entry name" value="MurD-like peptide ligases, catalytic domain"/>
    <property type="match status" value="1"/>
</dbReference>
<feature type="binding site" evidence="15">
    <location>
        <begin position="406"/>
        <end position="409"/>
    </location>
    <ligand>
        <name>meso-2,6-diaminopimelate</name>
        <dbReference type="ChEBI" id="CHEBI:57791"/>
    </ligand>
</feature>
<feature type="binding site" evidence="15">
    <location>
        <position position="382"/>
    </location>
    <ligand>
        <name>meso-2,6-diaminopimelate</name>
        <dbReference type="ChEBI" id="CHEBI:57791"/>
    </ligand>
</feature>